<dbReference type="AlphaFoldDB" id="Q6NC30"/>
<dbReference type="eggNOG" id="ENOG5033H6D">
    <property type="taxonomic scope" value="Bacteria"/>
</dbReference>
<accession>Q6NC30</accession>
<evidence type="ECO:0000313" key="2">
    <source>
        <dbReference type="EMBL" id="CAE26087.1"/>
    </source>
</evidence>
<name>Q6NC30_RHOPA</name>
<feature type="compositionally biased region" description="Low complexity" evidence="1">
    <location>
        <begin position="106"/>
        <end position="115"/>
    </location>
</feature>
<protein>
    <submittedName>
        <fullName evidence="2">Uncharacterized protein</fullName>
    </submittedName>
</protein>
<dbReference type="EMBL" id="BX572595">
    <property type="protein sequence ID" value="CAE26087.1"/>
    <property type="molecule type" value="Genomic_DNA"/>
</dbReference>
<evidence type="ECO:0000256" key="1">
    <source>
        <dbReference type="SAM" id="MobiDB-lite"/>
    </source>
</evidence>
<dbReference type="STRING" id="258594.RPA0643"/>
<gene>
    <name evidence="2" type="ordered locus">RPA0643</name>
</gene>
<organism evidence="2">
    <name type="scientific">Rhodopseudomonas palustris (strain ATCC BAA-98 / CGA009)</name>
    <dbReference type="NCBI Taxonomy" id="258594"/>
    <lineage>
        <taxon>Bacteria</taxon>
        <taxon>Pseudomonadati</taxon>
        <taxon>Pseudomonadota</taxon>
        <taxon>Alphaproteobacteria</taxon>
        <taxon>Hyphomicrobiales</taxon>
        <taxon>Nitrobacteraceae</taxon>
        <taxon>Rhodopseudomonas</taxon>
    </lineage>
</organism>
<reference evidence="2" key="1">
    <citation type="journal article" date="2004" name="Nat. Biotechnol.">
        <title>Complete genome sequence of the metabolically versatile photosynthetic bacterium Rhodopseudomonas palustris.</title>
        <authorList>
            <person name="Larimer F.W."/>
            <person name="Chain P."/>
            <person name="Hauser L."/>
            <person name="Lamerdin J."/>
            <person name="Malfatti S."/>
            <person name="Do L."/>
            <person name="Land M.L."/>
            <person name="Pelletier D.A."/>
            <person name="Beatty J.T."/>
            <person name="Lang A.S."/>
            <person name="Tabita F.R."/>
            <person name="Gibson J.L."/>
            <person name="Hanson T.E."/>
            <person name="Bobst C."/>
            <person name="Torres J.L."/>
            <person name="Peres C."/>
            <person name="Harrison F.H."/>
            <person name="Gibson J."/>
            <person name="Harwood C.S."/>
        </authorList>
    </citation>
    <scope>NUCLEOTIDE SEQUENCE [LARGE SCALE GENOMIC DNA]</scope>
    <source>
        <strain evidence="2">CGA009</strain>
    </source>
</reference>
<proteinExistence type="predicted"/>
<feature type="region of interest" description="Disordered" evidence="1">
    <location>
        <begin position="106"/>
        <end position="131"/>
    </location>
</feature>
<sequence>MTMIPVIVSTENGFPPARNCFMREVVALGEHSMDVAELEDLIDRLGEDPSRWPDDRRLAAERLLQESAAARALLAQVRAVREALSAPPVRAPAGLADRIVAAAVRAETAKTTAKTEPADDRAPSEPATPHG</sequence>
<dbReference type="HOGENOM" id="CLU_158648_0_0_5"/>